<dbReference type="STRING" id="139420.A0A371DKR2"/>
<dbReference type="SUPFAM" id="SSF50978">
    <property type="entry name" value="WD40 repeat-like"/>
    <property type="match status" value="1"/>
</dbReference>
<keyword evidence="3" id="KW-1185">Reference proteome</keyword>
<gene>
    <name evidence="2" type="ORF">OH76DRAFT_1399722</name>
</gene>
<sequence length="694" mass="76261">MSYNEDAQPNEVRHSRKGNALVPTIRSTSTSQPRVGPHRGRGSAPRAAPPHRGRGYGPRGNSRDRGRHGHARGSAHSSAQGPRDVVRDRPPHQTPSGRGTFPFRGQHARRPSKKPKLEEAQYKRGDIARGFEGYPDVPYSRTFSMPESGQFVSSVSHATEVPQAYALLGNQSSTMLPPCNSMTSLDSRRQGSSYCSFAQSSGSTGPYIPDSHSIIDTGSAISDSLQLAKFEEEDSMISHSALPQAESAPSSSYRTLRAPSIGEEHDVQQQTETPPQEETRLATGTQYQEAMSTQDYKRHPRFRSGRLRFRLPKRHQADVEIPPTSTLQDRSSERRSSSPELPDLRELLRDSAVDNARSGSSDSEESVTSAPDAVEVVLMRIEPHDKPRRLFALPSSGILSVTMRGSCDLVERAPLRRTALRTVVGGEESRQLVDDACILHHPQGDLVCLGRVSDTQQLSIVRIRGKVLSDVGVFDRPTQPGKRGGISAICTMAQAGTFVTGGYDHVVHRWSLSEENDATPTPLAIRHTSTVQSLLAIRDTSDKLLSGSADCSVSVYDVAAERVVNLLKLSNSVYQVHSAPSPFCALLEVGHKELQFEVRDWRLVPTASVVRFGYPNVKVHGRYTRGAVHDYMFACGGSEKDGCVRLWDLRKPSKVLKTIQCFPGRKTIQVVFDDGRMVACSEDHQLAFLSYNPG</sequence>
<dbReference type="InterPro" id="IPR015943">
    <property type="entry name" value="WD40/YVTN_repeat-like_dom_sf"/>
</dbReference>
<feature type="region of interest" description="Disordered" evidence="1">
    <location>
        <begin position="1"/>
        <end position="124"/>
    </location>
</feature>
<feature type="compositionally biased region" description="Basic and acidic residues" evidence="1">
    <location>
        <begin position="115"/>
        <end position="124"/>
    </location>
</feature>
<feature type="compositionally biased region" description="Basic residues" evidence="1">
    <location>
        <begin position="298"/>
        <end position="314"/>
    </location>
</feature>
<dbReference type="PANTHER" id="PTHR47232:SF1">
    <property type="entry name" value="TRANSDUCIN FAMILY PROTEIN _ WD-40 REPEAT FAMILY PROTEIN"/>
    <property type="match status" value="1"/>
</dbReference>
<dbReference type="SMART" id="SM00320">
    <property type="entry name" value="WD40"/>
    <property type="match status" value="2"/>
</dbReference>
<organism evidence="2 3">
    <name type="scientific">Lentinus brumalis</name>
    <dbReference type="NCBI Taxonomy" id="2498619"/>
    <lineage>
        <taxon>Eukaryota</taxon>
        <taxon>Fungi</taxon>
        <taxon>Dikarya</taxon>
        <taxon>Basidiomycota</taxon>
        <taxon>Agaricomycotina</taxon>
        <taxon>Agaricomycetes</taxon>
        <taxon>Polyporales</taxon>
        <taxon>Polyporaceae</taxon>
        <taxon>Lentinus</taxon>
    </lineage>
</organism>
<dbReference type="PANTHER" id="PTHR47232">
    <property type="entry name" value="TRANSDUCIN FAMILY PROTEIN / WD-40 REPEAT FAMILY PROTEIN"/>
    <property type="match status" value="1"/>
</dbReference>
<dbReference type="Gene3D" id="2.130.10.10">
    <property type="entry name" value="YVTN repeat-like/Quinoprotein amine dehydrogenase"/>
    <property type="match status" value="1"/>
</dbReference>
<feature type="region of interest" description="Disordered" evidence="1">
    <location>
        <begin position="263"/>
        <end position="344"/>
    </location>
</feature>
<dbReference type="OrthoDB" id="1897642at2759"/>
<feature type="compositionally biased region" description="Basic and acidic residues" evidence="1">
    <location>
        <begin position="330"/>
        <end position="344"/>
    </location>
</feature>
<evidence type="ECO:0000313" key="2">
    <source>
        <dbReference type="EMBL" id="RDX53118.1"/>
    </source>
</evidence>
<feature type="compositionally biased region" description="Polar residues" evidence="1">
    <location>
        <begin position="282"/>
        <end position="294"/>
    </location>
</feature>
<accession>A0A371DKR2</accession>
<dbReference type="InterPro" id="IPR001680">
    <property type="entry name" value="WD40_rpt"/>
</dbReference>
<name>A0A371DKR2_9APHY</name>
<dbReference type="InterPro" id="IPR036322">
    <property type="entry name" value="WD40_repeat_dom_sf"/>
</dbReference>
<proteinExistence type="predicted"/>
<evidence type="ECO:0000313" key="3">
    <source>
        <dbReference type="Proteomes" id="UP000256964"/>
    </source>
</evidence>
<protein>
    <submittedName>
        <fullName evidence="2">Uncharacterized protein</fullName>
    </submittedName>
</protein>
<dbReference type="EMBL" id="KZ857388">
    <property type="protein sequence ID" value="RDX53118.1"/>
    <property type="molecule type" value="Genomic_DNA"/>
</dbReference>
<dbReference type="AlphaFoldDB" id="A0A371DKR2"/>
<reference evidence="2 3" key="1">
    <citation type="journal article" date="2018" name="Biotechnol. Biofuels">
        <title>Integrative visual omics of the white-rot fungus Polyporus brumalis exposes the biotechnological potential of its oxidative enzymes for delignifying raw plant biomass.</title>
        <authorList>
            <person name="Miyauchi S."/>
            <person name="Rancon A."/>
            <person name="Drula E."/>
            <person name="Hage H."/>
            <person name="Chaduli D."/>
            <person name="Favel A."/>
            <person name="Grisel S."/>
            <person name="Henrissat B."/>
            <person name="Herpoel-Gimbert I."/>
            <person name="Ruiz-Duenas F.J."/>
            <person name="Chevret D."/>
            <person name="Hainaut M."/>
            <person name="Lin J."/>
            <person name="Wang M."/>
            <person name="Pangilinan J."/>
            <person name="Lipzen A."/>
            <person name="Lesage-Meessen L."/>
            <person name="Navarro D."/>
            <person name="Riley R."/>
            <person name="Grigoriev I.V."/>
            <person name="Zhou S."/>
            <person name="Raouche S."/>
            <person name="Rosso M.N."/>
        </authorList>
    </citation>
    <scope>NUCLEOTIDE SEQUENCE [LARGE SCALE GENOMIC DNA]</scope>
    <source>
        <strain evidence="2 3">BRFM 1820</strain>
    </source>
</reference>
<dbReference type="Proteomes" id="UP000256964">
    <property type="component" value="Unassembled WGS sequence"/>
</dbReference>
<evidence type="ECO:0000256" key="1">
    <source>
        <dbReference type="SAM" id="MobiDB-lite"/>
    </source>
</evidence>
<feature type="region of interest" description="Disordered" evidence="1">
    <location>
        <begin position="236"/>
        <end position="255"/>
    </location>
</feature>